<dbReference type="PANTHER" id="PTHR10210">
    <property type="entry name" value="RIBOSE-PHOSPHATE DIPHOSPHOKINASE FAMILY MEMBER"/>
    <property type="match status" value="1"/>
</dbReference>
<keyword evidence="4" id="KW-1185">Reference proteome</keyword>
<evidence type="ECO:0000313" key="3">
    <source>
        <dbReference type="EMBL" id="CAK9034503.1"/>
    </source>
</evidence>
<dbReference type="PANTHER" id="PTHR10210:SF45">
    <property type="entry name" value="RIBOSE-PHOSPHATE PYROPHOSPHOKINASE 3, CHLOROPLASTIC"/>
    <property type="match status" value="1"/>
</dbReference>
<evidence type="ECO:0000259" key="2">
    <source>
        <dbReference type="Pfam" id="PF00156"/>
    </source>
</evidence>
<dbReference type="Gene3D" id="3.40.50.2020">
    <property type="match status" value="2"/>
</dbReference>
<evidence type="ECO:0000256" key="1">
    <source>
        <dbReference type="ARBA" id="ARBA00006478"/>
    </source>
</evidence>
<dbReference type="InterPro" id="IPR000836">
    <property type="entry name" value="PRTase_dom"/>
</dbReference>
<accession>A0ABP0L7F0</accession>
<protein>
    <recommendedName>
        <fullName evidence="2">Phosphoribosyltransferase domain-containing protein</fullName>
    </recommendedName>
</protein>
<feature type="domain" description="Phosphoribosyltransferase" evidence="2">
    <location>
        <begin position="246"/>
        <end position="289"/>
    </location>
</feature>
<comment type="caution">
    <text evidence="3">The sequence shown here is derived from an EMBL/GenBank/DDBJ whole genome shotgun (WGS) entry which is preliminary data.</text>
</comment>
<dbReference type="Proteomes" id="UP001642484">
    <property type="component" value="Unassembled WGS sequence"/>
</dbReference>
<sequence length="370" mass="41849">MANMPRKRPHEDSLPEDLQKLVAHQIEASLSGRNKYIILAHPSMDHIKKALIELDPLSYTEVKVDWREFESGMPNIFIEEVHKLLPAHVLLLLNMRRKEILLDQLSLLYAIPRYGCRSLTVLLPFFPTGTMERVDREGEVATASTLSRMISAVPMTPGGPARFLIFDIHALQIRFYFQDSILPVLLSAMPLLLNLLKTRYASEDVAVAFPDEGAKKRFGGFFEKEGYPVLFCSKVREGDKRVVRVAEGDPQGKHVFIVDDLCNTGGTVLACRSELEKRGAKKVSVFVTHGVFPQGTAWLDYVGLSWQKFEGGGFDRIFITDSIPETCSIFEERKVSQGEKSHFEVINLAPALHTYLQGQVNYDAREAWRK</sequence>
<evidence type="ECO:0000313" key="4">
    <source>
        <dbReference type="Proteomes" id="UP001642484"/>
    </source>
</evidence>
<gene>
    <name evidence="3" type="ORF">CCMP2556_LOCUS19525</name>
</gene>
<dbReference type="CDD" id="cd06223">
    <property type="entry name" value="PRTases_typeI"/>
    <property type="match status" value="1"/>
</dbReference>
<dbReference type="SUPFAM" id="SSF53271">
    <property type="entry name" value="PRTase-like"/>
    <property type="match status" value="2"/>
</dbReference>
<dbReference type="SMART" id="SM01400">
    <property type="entry name" value="Pribosyltran_N"/>
    <property type="match status" value="1"/>
</dbReference>
<organism evidence="3 4">
    <name type="scientific">Durusdinium trenchii</name>
    <dbReference type="NCBI Taxonomy" id="1381693"/>
    <lineage>
        <taxon>Eukaryota</taxon>
        <taxon>Sar</taxon>
        <taxon>Alveolata</taxon>
        <taxon>Dinophyceae</taxon>
        <taxon>Suessiales</taxon>
        <taxon>Symbiodiniaceae</taxon>
        <taxon>Durusdinium</taxon>
    </lineage>
</organism>
<dbReference type="EMBL" id="CAXAMN010011126">
    <property type="protein sequence ID" value="CAK9034503.1"/>
    <property type="molecule type" value="Genomic_DNA"/>
</dbReference>
<dbReference type="InterPro" id="IPR029057">
    <property type="entry name" value="PRTase-like"/>
</dbReference>
<name>A0ABP0L7F0_9DINO</name>
<proteinExistence type="inferred from homology"/>
<dbReference type="Pfam" id="PF00156">
    <property type="entry name" value="Pribosyltran"/>
    <property type="match status" value="1"/>
</dbReference>
<dbReference type="InterPro" id="IPR005946">
    <property type="entry name" value="Rib-P_diPkinase"/>
</dbReference>
<comment type="similarity">
    <text evidence="1">Belongs to the ribose-phosphate pyrophosphokinase family.</text>
</comment>
<reference evidence="3 4" key="1">
    <citation type="submission" date="2024-02" db="EMBL/GenBank/DDBJ databases">
        <authorList>
            <person name="Chen Y."/>
            <person name="Shah S."/>
            <person name="Dougan E. K."/>
            <person name="Thang M."/>
            <person name="Chan C."/>
        </authorList>
    </citation>
    <scope>NUCLEOTIDE SEQUENCE [LARGE SCALE GENOMIC DNA]</scope>
</reference>